<accession>X0VTV0</accession>
<gene>
    <name evidence="8" type="ORF">S01H1_51271</name>
</gene>
<dbReference type="InterPro" id="IPR034457">
    <property type="entry name" value="Organic_radical-activating"/>
</dbReference>
<dbReference type="AlphaFoldDB" id="X0VTV0"/>
<dbReference type="PANTHER" id="PTHR30352">
    <property type="entry name" value="PYRUVATE FORMATE-LYASE-ACTIVATING ENZYME"/>
    <property type="match status" value="1"/>
</dbReference>
<dbReference type="GO" id="GO:0046872">
    <property type="term" value="F:metal ion binding"/>
    <property type="evidence" value="ECO:0007669"/>
    <property type="project" value="UniProtKB-KW"/>
</dbReference>
<comment type="cofactor">
    <cofactor evidence="1">
        <name>[4Fe-4S] cluster</name>
        <dbReference type="ChEBI" id="CHEBI:49883"/>
    </cofactor>
</comment>
<evidence type="ECO:0000256" key="1">
    <source>
        <dbReference type="ARBA" id="ARBA00001966"/>
    </source>
</evidence>
<feature type="domain" description="Radical SAM core" evidence="7">
    <location>
        <begin position="1"/>
        <end position="209"/>
    </location>
</feature>
<dbReference type="NCBIfam" id="TIGR02494">
    <property type="entry name" value="PFLE_PFLC"/>
    <property type="match status" value="1"/>
</dbReference>
<protein>
    <recommendedName>
        <fullName evidence="7">Radical SAM core domain-containing protein</fullName>
    </recommendedName>
</protein>
<keyword evidence="3" id="KW-0949">S-adenosyl-L-methionine</keyword>
<dbReference type="Gene3D" id="3.80.30.10">
    <property type="entry name" value="pyruvate-formate lyase- activating enzyme"/>
    <property type="match status" value="1"/>
</dbReference>
<dbReference type="GO" id="GO:0003824">
    <property type="term" value="F:catalytic activity"/>
    <property type="evidence" value="ECO:0007669"/>
    <property type="project" value="InterPro"/>
</dbReference>
<keyword evidence="5" id="KW-0408">Iron</keyword>
<dbReference type="Pfam" id="PF04055">
    <property type="entry name" value="Radical_SAM"/>
    <property type="match status" value="1"/>
</dbReference>
<comment type="caution">
    <text evidence="8">The sequence shown here is derived from an EMBL/GenBank/DDBJ whole genome shotgun (WGS) entry which is preliminary data.</text>
</comment>
<organism evidence="8">
    <name type="scientific">marine sediment metagenome</name>
    <dbReference type="NCBI Taxonomy" id="412755"/>
    <lineage>
        <taxon>unclassified sequences</taxon>
        <taxon>metagenomes</taxon>
        <taxon>ecological metagenomes</taxon>
    </lineage>
</organism>
<sequence length="209" mass="24041">KFFIEKEKIGKWMTVEGVMNEIEKETVFYDESGGGVTFSGGEPLNQFSFFLALLQACKKKNIHTTLDTSGYCNEEKFRELLEKVDLYLYDIKILNDSLHKKYTGVSNKVSLNNLRTLTEAKENVILRFPIIPGITDTLENINDLKAFLGSFNHDIKEVHLLPYHNIATNKYKRLHITNRMKGVRNLEKKDLTGLKTEFEKEGYIVKIAG</sequence>
<dbReference type="InterPro" id="IPR058240">
    <property type="entry name" value="rSAM_sf"/>
</dbReference>
<proteinExistence type="predicted"/>
<dbReference type="PROSITE" id="PS51918">
    <property type="entry name" value="RADICAL_SAM"/>
    <property type="match status" value="1"/>
</dbReference>
<name>X0VTV0_9ZZZZ</name>
<evidence type="ECO:0000256" key="4">
    <source>
        <dbReference type="ARBA" id="ARBA00022723"/>
    </source>
</evidence>
<evidence type="ECO:0000256" key="5">
    <source>
        <dbReference type="ARBA" id="ARBA00023004"/>
    </source>
</evidence>
<evidence type="ECO:0000256" key="3">
    <source>
        <dbReference type="ARBA" id="ARBA00022691"/>
    </source>
</evidence>
<keyword evidence="2" id="KW-0004">4Fe-4S</keyword>
<keyword evidence="6" id="KW-0411">Iron-sulfur</keyword>
<keyword evidence="4" id="KW-0479">Metal-binding</keyword>
<dbReference type="PANTHER" id="PTHR30352:SF4">
    <property type="entry name" value="PYRUVATE FORMATE-LYASE 2-ACTIVATING ENZYME"/>
    <property type="match status" value="1"/>
</dbReference>
<dbReference type="InterPro" id="IPR007197">
    <property type="entry name" value="rSAM"/>
</dbReference>
<evidence type="ECO:0000256" key="6">
    <source>
        <dbReference type="ARBA" id="ARBA00023014"/>
    </source>
</evidence>
<reference evidence="8" key="1">
    <citation type="journal article" date="2014" name="Front. Microbiol.">
        <title>High frequency of phylogenetically diverse reductive dehalogenase-homologous genes in deep subseafloor sedimentary metagenomes.</title>
        <authorList>
            <person name="Kawai M."/>
            <person name="Futagami T."/>
            <person name="Toyoda A."/>
            <person name="Takaki Y."/>
            <person name="Nishi S."/>
            <person name="Hori S."/>
            <person name="Arai W."/>
            <person name="Tsubouchi T."/>
            <person name="Morono Y."/>
            <person name="Uchiyama I."/>
            <person name="Ito T."/>
            <person name="Fujiyama A."/>
            <person name="Inagaki F."/>
            <person name="Takami H."/>
        </authorList>
    </citation>
    <scope>NUCLEOTIDE SEQUENCE</scope>
    <source>
        <strain evidence="8">Expedition CK06-06</strain>
    </source>
</reference>
<dbReference type="SUPFAM" id="SSF102114">
    <property type="entry name" value="Radical SAM enzymes"/>
    <property type="match status" value="1"/>
</dbReference>
<evidence type="ECO:0000313" key="8">
    <source>
        <dbReference type="EMBL" id="GAG21849.1"/>
    </source>
</evidence>
<evidence type="ECO:0000259" key="7">
    <source>
        <dbReference type="PROSITE" id="PS51918"/>
    </source>
</evidence>
<dbReference type="GO" id="GO:0051539">
    <property type="term" value="F:4 iron, 4 sulfur cluster binding"/>
    <property type="evidence" value="ECO:0007669"/>
    <property type="project" value="UniProtKB-KW"/>
</dbReference>
<feature type="non-terminal residue" evidence="8">
    <location>
        <position position="1"/>
    </location>
</feature>
<dbReference type="EMBL" id="BARS01033083">
    <property type="protein sequence ID" value="GAG21849.1"/>
    <property type="molecule type" value="Genomic_DNA"/>
</dbReference>
<evidence type="ECO:0000256" key="2">
    <source>
        <dbReference type="ARBA" id="ARBA00022485"/>
    </source>
</evidence>